<accession>A0A8J5JVK7</accession>
<evidence type="ECO:0000313" key="2">
    <source>
        <dbReference type="EMBL" id="KAG7162044.1"/>
    </source>
</evidence>
<organism evidence="2 3">
    <name type="scientific">Homarus americanus</name>
    <name type="common">American lobster</name>
    <dbReference type="NCBI Taxonomy" id="6706"/>
    <lineage>
        <taxon>Eukaryota</taxon>
        <taxon>Metazoa</taxon>
        <taxon>Ecdysozoa</taxon>
        <taxon>Arthropoda</taxon>
        <taxon>Crustacea</taxon>
        <taxon>Multicrustacea</taxon>
        <taxon>Malacostraca</taxon>
        <taxon>Eumalacostraca</taxon>
        <taxon>Eucarida</taxon>
        <taxon>Decapoda</taxon>
        <taxon>Pleocyemata</taxon>
        <taxon>Astacidea</taxon>
        <taxon>Nephropoidea</taxon>
        <taxon>Nephropidae</taxon>
        <taxon>Homarus</taxon>
    </lineage>
</organism>
<evidence type="ECO:0000313" key="3">
    <source>
        <dbReference type="Proteomes" id="UP000747542"/>
    </source>
</evidence>
<dbReference type="EMBL" id="JAHLQT010028110">
    <property type="protein sequence ID" value="KAG7162044.1"/>
    <property type="molecule type" value="Genomic_DNA"/>
</dbReference>
<feature type="compositionally biased region" description="Low complexity" evidence="1">
    <location>
        <begin position="20"/>
        <end position="42"/>
    </location>
</feature>
<dbReference type="Proteomes" id="UP000747542">
    <property type="component" value="Unassembled WGS sequence"/>
</dbReference>
<keyword evidence="3" id="KW-1185">Reference proteome</keyword>
<gene>
    <name evidence="2" type="ORF">Hamer_G031886</name>
</gene>
<evidence type="ECO:0000256" key="1">
    <source>
        <dbReference type="SAM" id="MobiDB-lite"/>
    </source>
</evidence>
<comment type="caution">
    <text evidence="2">The sequence shown here is derived from an EMBL/GenBank/DDBJ whole genome shotgun (WGS) entry which is preliminary data.</text>
</comment>
<protein>
    <submittedName>
        <fullName evidence="2">Uncharacterized protein</fullName>
    </submittedName>
</protein>
<feature type="region of interest" description="Disordered" evidence="1">
    <location>
        <begin position="14"/>
        <end position="46"/>
    </location>
</feature>
<sequence length="69" mass="7567">MKIDLVQIKGSPEVKHFNKGRPLPFQGRGRGGPPRWAPQQPRNGVKTTGVSEIAGEEGNGQPLLWEAHQ</sequence>
<proteinExistence type="predicted"/>
<reference evidence="2" key="1">
    <citation type="journal article" date="2021" name="Sci. Adv.">
        <title>The American lobster genome reveals insights on longevity, neural, and immune adaptations.</title>
        <authorList>
            <person name="Polinski J.M."/>
            <person name="Zimin A.V."/>
            <person name="Clark K.F."/>
            <person name="Kohn A.B."/>
            <person name="Sadowski N."/>
            <person name="Timp W."/>
            <person name="Ptitsyn A."/>
            <person name="Khanna P."/>
            <person name="Romanova D.Y."/>
            <person name="Williams P."/>
            <person name="Greenwood S.J."/>
            <person name="Moroz L.L."/>
            <person name="Walt D.R."/>
            <person name="Bodnar A.G."/>
        </authorList>
    </citation>
    <scope>NUCLEOTIDE SEQUENCE</scope>
    <source>
        <strain evidence="2">GMGI-L3</strain>
    </source>
</reference>
<name>A0A8J5JVK7_HOMAM</name>
<dbReference type="AlphaFoldDB" id="A0A8J5JVK7"/>